<dbReference type="Pfam" id="PF02151">
    <property type="entry name" value="UVR"/>
    <property type="match status" value="1"/>
</dbReference>
<dbReference type="InterPro" id="IPR036104">
    <property type="entry name" value="BFN_sf"/>
</dbReference>
<accession>U6RHP0</accession>
<dbReference type="PANTHER" id="PTHR15160">
    <property type="entry name" value="VON HIPPEL-LINDAU PROTEIN"/>
    <property type="match status" value="1"/>
</dbReference>
<dbReference type="HOGENOM" id="CLU_096111_1_0_10"/>
<organism evidence="2 3">
    <name type="scientific">Phocaeicola massiliensis B84634 = Timone 84634 = DSM 17679 = JCM 13223</name>
    <dbReference type="NCBI Taxonomy" id="1121098"/>
    <lineage>
        <taxon>Bacteria</taxon>
        <taxon>Pseudomonadati</taxon>
        <taxon>Bacteroidota</taxon>
        <taxon>Bacteroidia</taxon>
        <taxon>Bacteroidales</taxon>
        <taxon>Bacteroidaceae</taxon>
        <taxon>Phocaeicola</taxon>
    </lineage>
</organism>
<dbReference type="PANTHER" id="PTHR15160:SF1">
    <property type="entry name" value="VON HIPPEL-LINDAU DISEASE TUMOR SUPPRESSOR"/>
    <property type="match status" value="1"/>
</dbReference>
<proteinExistence type="predicted"/>
<dbReference type="SUPFAM" id="SSF103256">
    <property type="entry name" value="Hypothetical protein TM0160"/>
    <property type="match status" value="1"/>
</dbReference>
<dbReference type="eggNOG" id="COG1259">
    <property type="taxonomic scope" value="Bacteria"/>
</dbReference>
<comment type="caution">
    <text evidence="2">The sequence shown here is derived from an EMBL/GenBank/DDBJ whole genome shotgun (WGS) entry which is preliminary data.</text>
</comment>
<dbReference type="EMBL" id="AQHY01000019">
    <property type="protein sequence ID" value="EOA55572.1"/>
    <property type="molecule type" value="Genomic_DNA"/>
</dbReference>
<dbReference type="InterPro" id="IPR001943">
    <property type="entry name" value="UVR_dom"/>
</dbReference>
<gene>
    <name evidence="2" type="ORF">HMPREF1534_01558</name>
</gene>
<dbReference type="RefSeq" id="WP_005939284.1">
    <property type="nucleotide sequence ID" value="NZ_KB890375.1"/>
</dbReference>
<dbReference type="AlphaFoldDB" id="U6RHP0"/>
<sequence length="188" mass="21751">MDEIELKLHDMSSTLQPVDAYALVLEEVNGNRKLPVIIGSLEAKAIRIKMLNYKLPRPWTHDLFLSLTRELGVTLKKILIYKVEDGIYYSYLFFDNAGEEIKIDSRTSDAVALALRYKCPIYTTAQIMDEEHLREESDSSFSVTVNMVGISVLKEALTKAIAEENYEQASRLRDEIRRREELKKQYKE</sequence>
<evidence type="ECO:0000313" key="2">
    <source>
        <dbReference type="EMBL" id="EOA55572.1"/>
    </source>
</evidence>
<dbReference type="Gene3D" id="3.10.690.10">
    <property type="entry name" value="Bifunctional nuclease domain"/>
    <property type="match status" value="1"/>
</dbReference>
<keyword evidence="3" id="KW-1185">Reference proteome</keyword>
<dbReference type="GO" id="GO:0004518">
    <property type="term" value="F:nuclease activity"/>
    <property type="evidence" value="ECO:0007669"/>
    <property type="project" value="InterPro"/>
</dbReference>
<dbReference type="STRING" id="1121098.HMPREF1534_01558"/>
<dbReference type="Proteomes" id="UP000017831">
    <property type="component" value="Unassembled WGS sequence"/>
</dbReference>
<name>U6RHP0_9BACT</name>
<dbReference type="GeneID" id="60062457"/>
<dbReference type="OrthoDB" id="9788698at2"/>
<evidence type="ECO:0000259" key="1">
    <source>
        <dbReference type="PROSITE" id="PS51658"/>
    </source>
</evidence>
<feature type="domain" description="BFN" evidence="1">
    <location>
        <begin position="3"/>
        <end position="135"/>
    </location>
</feature>
<dbReference type="PATRIC" id="fig|1121098.3.peg.1583"/>
<dbReference type="Pfam" id="PF02577">
    <property type="entry name" value="BFN_dom"/>
    <property type="match status" value="1"/>
</dbReference>
<dbReference type="PROSITE" id="PS51658">
    <property type="entry name" value="BFN"/>
    <property type="match status" value="1"/>
</dbReference>
<evidence type="ECO:0000313" key="3">
    <source>
        <dbReference type="Proteomes" id="UP000017831"/>
    </source>
</evidence>
<dbReference type="InterPro" id="IPR003729">
    <property type="entry name" value="Bi_nuclease_dom"/>
</dbReference>
<protein>
    <recommendedName>
        <fullName evidence="1">BFN domain-containing protein</fullName>
    </recommendedName>
</protein>
<reference evidence="2 3" key="1">
    <citation type="submission" date="2013-04" db="EMBL/GenBank/DDBJ databases">
        <title>The Genome Sequence of Bacteroides massiliensis DSM 17679.</title>
        <authorList>
            <consortium name="The Broad Institute Genomics Platform"/>
            <person name="Earl A."/>
            <person name="Ward D."/>
            <person name="Feldgarden M."/>
            <person name="Gevers D."/>
            <person name="Martens E."/>
            <person name="Fenner L."/>
            <person name="Roux V."/>
            <person name="Mallet M.N."/>
            <person name="Raoult D."/>
            <person name="Walker B."/>
            <person name="Young S."/>
            <person name="Zeng Q."/>
            <person name="Gargeya S."/>
            <person name="Fitzgerald M."/>
            <person name="Haas B."/>
            <person name="Abouelleil A."/>
            <person name="Allen A.W."/>
            <person name="Alvarado L."/>
            <person name="Arachchi H.M."/>
            <person name="Berlin A.M."/>
            <person name="Chapman S.B."/>
            <person name="Gainer-Dewar J."/>
            <person name="Goldberg J."/>
            <person name="Griggs A."/>
            <person name="Gujja S."/>
            <person name="Hansen M."/>
            <person name="Howarth C."/>
            <person name="Imamovic A."/>
            <person name="Ireland A."/>
            <person name="Larimer J."/>
            <person name="McCowan C."/>
            <person name="Murphy C."/>
            <person name="Pearson M."/>
            <person name="Poon T.W."/>
            <person name="Priest M."/>
            <person name="Roberts A."/>
            <person name="Saif S."/>
            <person name="Shea T."/>
            <person name="Sisk P."/>
            <person name="Sykes S."/>
            <person name="Wortman J."/>
            <person name="Nusbaum C."/>
            <person name="Birren B."/>
        </authorList>
    </citation>
    <scope>NUCLEOTIDE SEQUENCE [LARGE SCALE GENOMIC DNA]</scope>
    <source>
        <strain evidence="3">B84634 / Timone 84634 / DSM 17679 / JCM 13223</strain>
    </source>
</reference>